<reference evidence="1 2" key="1">
    <citation type="submission" date="2018-10" db="EMBL/GenBank/DDBJ databases">
        <title>Phylogenomics of Brevibacillus.</title>
        <authorList>
            <person name="Dunlap C."/>
        </authorList>
    </citation>
    <scope>NUCLEOTIDE SEQUENCE [LARGE SCALE GENOMIC DNA]</scope>
    <source>
        <strain evidence="1 2">DSM 100115</strain>
    </source>
</reference>
<gene>
    <name evidence="1" type="ORF">EDM57_02740</name>
</gene>
<dbReference type="Proteomes" id="UP000268829">
    <property type="component" value="Unassembled WGS sequence"/>
</dbReference>
<accession>A0A3M8BBQ2</accession>
<name>A0A3M8BBQ2_9BACL</name>
<evidence type="ECO:0000313" key="1">
    <source>
        <dbReference type="EMBL" id="RNB60810.1"/>
    </source>
</evidence>
<dbReference type="EMBL" id="RHHS01000009">
    <property type="protein sequence ID" value="RNB60810.1"/>
    <property type="molecule type" value="Genomic_DNA"/>
</dbReference>
<proteinExistence type="predicted"/>
<evidence type="ECO:0008006" key="3">
    <source>
        <dbReference type="Google" id="ProtNLM"/>
    </source>
</evidence>
<comment type="caution">
    <text evidence="1">The sequence shown here is derived from an EMBL/GenBank/DDBJ whole genome shotgun (WGS) entry which is preliminary data.</text>
</comment>
<protein>
    <recommendedName>
        <fullName evidence="3">DUF3800 domain-containing protein</fullName>
    </recommendedName>
</protein>
<dbReference type="AlphaFoldDB" id="A0A3M8BBQ2"/>
<sequence>MNDVALRIFFDESGKRNSKPNLMGGFSIPSDLYESDKFQTWTLLIIQSSFPALNSKTKSLTVI</sequence>
<organism evidence="1 2">
    <name type="scientific">Brevibacillus gelatini</name>
    <dbReference type="NCBI Taxonomy" id="1655277"/>
    <lineage>
        <taxon>Bacteria</taxon>
        <taxon>Bacillati</taxon>
        <taxon>Bacillota</taxon>
        <taxon>Bacilli</taxon>
        <taxon>Bacillales</taxon>
        <taxon>Paenibacillaceae</taxon>
        <taxon>Brevibacillus</taxon>
    </lineage>
</organism>
<evidence type="ECO:0000313" key="2">
    <source>
        <dbReference type="Proteomes" id="UP000268829"/>
    </source>
</evidence>
<keyword evidence="2" id="KW-1185">Reference proteome</keyword>